<organism evidence="1 2">
    <name type="scientific">Kickxella alabastrina</name>
    <dbReference type="NCBI Taxonomy" id="61397"/>
    <lineage>
        <taxon>Eukaryota</taxon>
        <taxon>Fungi</taxon>
        <taxon>Fungi incertae sedis</taxon>
        <taxon>Zoopagomycota</taxon>
        <taxon>Kickxellomycotina</taxon>
        <taxon>Kickxellomycetes</taxon>
        <taxon>Kickxellales</taxon>
        <taxon>Kickxellaceae</taxon>
        <taxon>Kickxella</taxon>
    </lineage>
</organism>
<sequence>MSDNAAVLTSGSKVYAKKRKARKEQVEEIEFDPKARRTFLTGFHKRKVERRETAIEQAKQKEREELLKLRRERREQQQEALIDKLRENKSVYGGADSDSESGSDDGSGDVSGGEDEGKDEDGAETSVLTGETSVTTVKVVRDFDPRNLVEDEILLEKRLTPQGLIDKLKKDVAERARRAEADAIREKKEAEAARKSQKKKPKKFRYETKAKRAVKNSKDKESNSRRRTQRTAGSGTGKK</sequence>
<reference evidence="1" key="1">
    <citation type="submission" date="2022-07" db="EMBL/GenBank/DDBJ databases">
        <title>Phylogenomic reconstructions and comparative analyses of Kickxellomycotina fungi.</title>
        <authorList>
            <person name="Reynolds N.K."/>
            <person name="Stajich J.E."/>
            <person name="Barry K."/>
            <person name="Grigoriev I.V."/>
            <person name="Crous P."/>
            <person name="Smith M.E."/>
        </authorList>
    </citation>
    <scope>NUCLEOTIDE SEQUENCE</scope>
    <source>
        <strain evidence="1">Benny 63K</strain>
    </source>
</reference>
<gene>
    <name evidence="1" type="ORF">LPJ66_001770</name>
</gene>
<evidence type="ECO:0000313" key="2">
    <source>
        <dbReference type="Proteomes" id="UP001150581"/>
    </source>
</evidence>
<evidence type="ECO:0000313" key="1">
    <source>
        <dbReference type="EMBL" id="KAJ1899973.1"/>
    </source>
</evidence>
<protein>
    <submittedName>
        <fullName evidence="1">Uncharacterized protein</fullName>
    </submittedName>
</protein>
<dbReference type="EMBL" id="JANBPG010000112">
    <property type="protein sequence ID" value="KAJ1899973.1"/>
    <property type="molecule type" value="Genomic_DNA"/>
</dbReference>
<accession>A0ACC1ISB2</accession>
<keyword evidence="2" id="KW-1185">Reference proteome</keyword>
<comment type="caution">
    <text evidence="1">The sequence shown here is derived from an EMBL/GenBank/DDBJ whole genome shotgun (WGS) entry which is preliminary data.</text>
</comment>
<dbReference type="Proteomes" id="UP001150581">
    <property type="component" value="Unassembled WGS sequence"/>
</dbReference>
<name>A0ACC1ISB2_9FUNG</name>
<proteinExistence type="predicted"/>